<dbReference type="InterPro" id="IPR000843">
    <property type="entry name" value="HTH_LacI"/>
</dbReference>
<sequence>MRTTDAGGREAGRREGGRPSIYDVAEVAGVSHQTVSRVLNGHSNIRESTRERVQRAIEEVGYTRNSIARALATSRTKRIGVLVDSAVEFGPGSTVRGVEAAARAAGYTVTTASVGEDARSGVGDGVEYLMTQGVEAMCVIAPRSSSLAALRESSPRVPTLVVAADAGDGILSVSVDQRKGASEAVQHLVDQGHTRIRHLAGPLDWLDARERERAWRSTLERAGLEIVEPGVGDWSSDAGYRYALESPDLGTGTAVFVANDQMALGVIHGLHDRGLRVPEDVSVVGFDDLPDARHFLPPLTTVRQDFHALGATILRLLVRALERDGSVDGATTPAELVVRESTAPPRGSTPD</sequence>
<dbReference type="GO" id="GO:0000976">
    <property type="term" value="F:transcription cis-regulatory region binding"/>
    <property type="evidence" value="ECO:0007669"/>
    <property type="project" value="TreeGrafter"/>
</dbReference>
<dbReference type="EMBL" id="WBJZ01000022">
    <property type="protein sequence ID" value="KAB1653621.1"/>
    <property type="molecule type" value="Genomic_DNA"/>
</dbReference>
<dbReference type="PROSITE" id="PS00356">
    <property type="entry name" value="HTH_LACI_1"/>
    <property type="match status" value="1"/>
</dbReference>
<dbReference type="InterPro" id="IPR010982">
    <property type="entry name" value="Lambda_DNA-bd_dom_sf"/>
</dbReference>
<dbReference type="SUPFAM" id="SSF53822">
    <property type="entry name" value="Periplasmic binding protein-like I"/>
    <property type="match status" value="1"/>
</dbReference>
<dbReference type="GO" id="GO:0003700">
    <property type="term" value="F:DNA-binding transcription factor activity"/>
    <property type="evidence" value="ECO:0007669"/>
    <property type="project" value="TreeGrafter"/>
</dbReference>
<dbReference type="RefSeq" id="WP_158041737.1">
    <property type="nucleotide sequence ID" value="NZ_JACCFV010000001.1"/>
</dbReference>
<dbReference type="Pfam" id="PF13377">
    <property type="entry name" value="Peripla_BP_3"/>
    <property type="match status" value="1"/>
</dbReference>
<organism evidence="5 6">
    <name type="scientific">Pseudoclavibacter chungangensis</name>
    <dbReference type="NCBI Taxonomy" id="587635"/>
    <lineage>
        <taxon>Bacteria</taxon>
        <taxon>Bacillati</taxon>
        <taxon>Actinomycetota</taxon>
        <taxon>Actinomycetes</taxon>
        <taxon>Micrococcales</taxon>
        <taxon>Microbacteriaceae</taxon>
        <taxon>Pseudoclavibacter</taxon>
    </lineage>
</organism>
<keyword evidence="2 5" id="KW-0238">DNA-binding</keyword>
<dbReference type="OrthoDB" id="9785139at2"/>
<evidence type="ECO:0000256" key="2">
    <source>
        <dbReference type="ARBA" id="ARBA00023125"/>
    </source>
</evidence>
<name>A0A7J5BQQ6_9MICO</name>
<accession>A0A7J5BQQ6</accession>
<feature type="domain" description="HTH lacI-type" evidence="4">
    <location>
        <begin position="19"/>
        <end position="73"/>
    </location>
</feature>
<dbReference type="PANTHER" id="PTHR30146">
    <property type="entry name" value="LACI-RELATED TRANSCRIPTIONAL REPRESSOR"/>
    <property type="match status" value="1"/>
</dbReference>
<dbReference type="SMART" id="SM00354">
    <property type="entry name" value="HTH_LACI"/>
    <property type="match status" value="1"/>
</dbReference>
<dbReference type="PROSITE" id="PS50932">
    <property type="entry name" value="HTH_LACI_2"/>
    <property type="match status" value="1"/>
</dbReference>
<dbReference type="AlphaFoldDB" id="A0A7J5BQQ6"/>
<comment type="caution">
    <text evidence="5">The sequence shown here is derived from an EMBL/GenBank/DDBJ whole genome shotgun (WGS) entry which is preliminary data.</text>
</comment>
<dbReference type="SUPFAM" id="SSF47413">
    <property type="entry name" value="lambda repressor-like DNA-binding domains"/>
    <property type="match status" value="1"/>
</dbReference>
<proteinExistence type="predicted"/>
<dbReference type="Proteomes" id="UP000467240">
    <property type="component" value="Unassembled WGS sequence"/>
</dbReference>
<evidence type="ECO:0000259" key="4">
    <source>
        <dbReference type="PROSITE" id="PS50932"/>
    </source>
</evidence>
<keyword evidence="3" id="KW-0804">Transcription</keyword>
<dbReference type="PANTHER" id="PTHR30146:SF109">
    <property type="entry name" value="HTH-TYPE TRANSCRIPTIONAL REGULATOR GALS"/>
    <property type="match status" value="1"/>
</dbReference>
<dbReference type="CDD" id="cd01574">
    <property type="entry name" value="PBP1_LacI"/>
    <property type="match status" value="1"/>
</dbReference>
<reference evidence="5 6" key="1">
    <citation type="submission" date="2019-09" db="EMBL/GenBank/DDBJ databases">
        <title>Phylogeny of genus Pseudoclavibacter and closely related genus.</title>
        <authorList>
            <person name="Li Y."/>
        </authorList>
    </citation>
    <scope>NUCLEOTIDE SEQUENCE [LARGE SCALE GENOMIC DNA]</scope>
    <source>
        <strain evidence="5 6">DSM 23821</strain>
    </source>
</reference>
<dbReference type="Gene3D" id="3.40.50.2300">
    <property type="match status" value="2"/>
</dbReference>
<evidence type="ECO:0000313" key="6">
    <source>
        <dbReference type="Proteomes" id="UP000467240"/>
    </source>
</evidence>
<dbReference type="PRINTS" id="PR00036">
    <property type="entry name" value="HTHLACI"/>
</dbReference>
<dbReference type="InterPro" id="IPR046335">
    <property type="entry name" value="LacI/GalR-like_sensor"/>
</dbReference>
<protein>
    <submittedName>
        <fullName evidence="5">LacI family DNA-binding transcriptional regulator</fullName>
    </submittedName>
</protein>
<dbReference type="CDD" id="cd01392">
    <property type="entry name" value="HTH_LacI"/>
    <property type="match status" value="1"/>
</dbReference>
<dbReference type="InterPro" id="IPR028082">
    <property type="entry name" value="Peripla_BP_I"/>
</dbReference>
<dbReference type="Pfam" id="PF00356">
    <property type="entry name" value="LacI"/>
    <property type="match status" value="1"/>
</dbReference>
<keyword evidence="1" id="KW-0805">Transcription regulation</keyword>
<evidence type="ECO:0000313" key="5">
    <source>
        <dbReference type="EMBL" id="KAB1653621.1"/>
    </source>
</evidence>
<keyword evidence="6" id="KW-1185">Reference proteome</keyword>
<evidence type="ECO:0000256" key="1">
    <source>
        <dbReference type="ARBA" id="ARBA00023015"/>
    </source>
</evidence>
<evidence type="ECO:0000256" key="3">
    <source>
        <dbReference type="ARBA" id="ARBA00023163"/>
    </source>
</evidence>
<dbReference type="Gene3D" id="1.10.260.40">
    <property type="entry name" value="lambda repressor-like DNA-binding domains"/>
    <property type="match status" value="1"/>
</dbReference>
<gene>
    <name evidence="5" type="ORF">F8O01_14850</name>
</gene>